<evidence type="ECO:0000313" key="1">
    <source>
        <dbReference type="EMBL" id="OUR93589.1"/>
    </source>
</evidence>
<gene>
    <name evidence="1" type="ORF">A9Q84_19160</name>
</gene>
<comment type="caution">
    <text evidence="1">The sequence shown here is derived from an EMBL/GenBank/DDBJ whole genome shotgun (WGS) entry which is preliminary data.</text>
</comment>
<proteinExistence type="predicted"/>
<dbReference type="AlphaFoldDB" id="A0A1Y5F6A9"/>
<evidence type="ECO:0000313" key="2">
    <source>
        <dbReference type="Proteomes" id="UP000196531"/>
    </source>
</evidence>
<dbReference type="Proteomes" id="UP000196531">
    <property type="component" value="Unassembled WGS sequence"/>
</dbReference>
<name>A0A1Y5F6A9_9BACT</name>
<reference evidence="2" key="1">
    <citation type="journal article" date="2017" name="Proc. Natl. Acad. Sci. U.S.A.">
        <title>Simulation of Deepwater Horizon oil plume reveals substrate specialization within a complex community of hydrocarbon-degraders.</title>
        <authorList>
            <person name="Hu P."/>
            <person name="Dubinsky E.A."/>
            <person name="Probst A.J."/>
            <person name="Wang J."/>
            <person name="Sieber C.M.K."/>
            <person name="Tom L.M."/>
            <person name="Gardinali P."/>
            <person name="Banfield J.F."/>
            <person name="Atlas R.M."/>
            <person name="Andersen G.L."/>
        </authorList>
    </citation>
    <scope>NUCLEOTIDE SEQUENCE [LARGE SCALE GENOMIC DNA]</scope>
</reference>
<sequence length="59" mass="7273">MVLDYVQLRKEFEELKKKERRGIVRTFEDELDLDETSQNSKEDKKKQAYWEHLMKKIAK</sequence>
<protein>
    <submittedName>
        <fullName evidence="1">Uncharacterized protein</fullName>
    </submittedName>
</protein>
<accession>A0A1Y5F6A9</accession>
<organism evidence="1 2">
    <name type="scientific">Halobacteriovorax marinus</name>
    <dbReference type="NCBI Taxonomy" id="97084"/>
    <lineage>
        <taxon>Bacteria</taxon>
        <taxon>Pseudomonadati</taxon>
        <taxon>Bdellovibrionota</taxon>
        <taxon>Bacteriovoracia</taxon>
        <taxon>Bacteriovoracales</taxon>
        <taxon>Halobacteriovoraceae</taxon>
        <taxon>Halobacteriovorax</taxon>
    </lineage>
</organism>
<dbReference type="EMBL" id="MAAO01000015">
    <property type="protein sequence ID" value="OUR93589.1"/>
    <property type="molecule type" value="Genomic_DNA"/>
</dbReference>